<evidence type="ECO:0000259" key="4">
    <source>
        <dbReference type="Pfam" id="PF00588"/>
    </source>
</evidence>
<organism evidence="5 6">
    <name type="scientific">Candidatus Egerieisoma faecipullorum</name>
    <dbReference type="NCBI Taxonomy" id="2840963"/>
    <lineage>
        <taxon>Bacteria</taxon>
        <taxon>Bacillati</taxon>
        <taxon>Bacillota</taxon>
        <taxon>Clostridia</taxon>
        <taxon>Eubacteriales</taxon>
        <taxon>Clostridiaceae</taxon>
        <taxon>Clostridiaceae incertae sedis</taxon>
        <taxon>Candidatus Egerieisoma</taxon>
    </lineage>
</organism>
<accession>A0A9D1I6L9</accession>
<keyword evidence="2" id="KW-0808">Transferase</keyword>
<reference evidence="5" key="2">
    <citation type="journal article" date="2021" name="PeerJ">
        <title>Extensive microbial diversity within the chicken gut microbiome revealed by metagenomics and culture.</title>
        <authorList>
            <person name="Gilroy R."/>
            <person name="Ravi A."/>
            <person name="Getino M."/>
            <person name="Pursley I."/>
            <person name="Horton D.L."/>
            <person name="Alikhan N.F."/>
            <person name="Baker D."/>
            <person name="Gharbi K."/>
            <person name="Hall N."/>
            <person name="Watson M."/>
            <person name="Adriaenssens E.M."/>
            <person name="Foster-Nyarko E."/>
            <person name="Jarju S."/>
            <person name="Secka A."/>
            <person name="Antonio M."/>
            <person name="Oren A."/>
            <person name="Chaudhuri R.R."/>
            <person name="La Ragione R."/>
            <person name="Hildebrand F."/>
            <person name="Pallen M.J."/>
        </authorList>
    </citation>
    <scope>NUCLEOTIDE SEQUENCE</scope>
    <source>
        <strain evidence="5">CHK195-4489</strain>
    </source>
</reference>
<dbReference type="SUPFAM" id="SSF75217">
    <property type="entry name" value="alpha/beta knot"/>
    <property type="match status" value="1"/>
</dbReference>
<dbReference type="PANTHER" id="PTHR43191">
    <property type="entry name" value="RRNA METHYLTRANSFERASE 3"/>
    <property type="match status" value="1"/>
</dbReference>
<feature type="domain" description="tRNA/rRNA methyltransferase SpoU type" evidence="4">
    <location>
        <begin position="119"/>
        <end position="258"/>
    </location>
</feature>
<dbReference type="GO" id="GO:0006396">
    <property type="term" value="P:RNA processing"/>
    <property type="evidence" value="ECO:0007669"/>
    <property type="project" value="InterPro"/>
</dbReference>
<evidence type="ECO:0000313" key="6">
    <source>
        <dbReference type="Proteomes" id="UP000824089"/>
    </source>
</evidence>
<keyword evidence="1 5" id="KW-0489">Methyltransferase</keyword>
<gene>
    <name evidence="5" type="ORF">IAD50_02240</name>
</gene>
<dbReference type="EMBL" id="DVMM01000045">
    <property type="protein sequence ID" value="HIU29096.1"/>
    <property type="molecule type" value="Genomic_DNA"/>
</dbReference>
<dbReference type="GO" id="GO:0032259">
    <property type="term" value="P:methylation"/>
    <property type="evidence" value="ECO:0007669"/>
    <property type="project" value="UniProtKB-KW"/>
</dbReference>
<dbReference type="PANTHER" id="PTHR43191:SF2">
    <property type="entry name" value="RRNA METHYLTRANSFERASE 3, MITOCHONDRIAL"/>
    <property type="match status" value="1"/>
</dbReference>
<evidence type="ECO:0000256" key="2">
    <source>
        <dbReference type="ARBA" id="ARBA00022679"/>
    </source>
</evidence>
<dbReference type="InterPro" id="IPR051259">
    <property type="entry name" value="rRNA_Methyltransferase"/>
</dbReference>
<dbReference type="Proteomes" id="UP000824089">
    <property type="component" value="Unassembled WGS sequence"/>
</dbReference>
<evidence type="ECO:0000256" key="1">
    <source>
        <dbReference type="ARBA" id="ARBA00022603"/>
    </source>
</evidence>
<reference evidence="5" key="1">
    <citation type="submission" date="2020-10" db="EMBL/GenBank/DDBJ databases">
        <authorList>
            <person name="Gilroy R."/>
        </authorList>
    </citation>
    <scope>NUCLEOTIDE SEQUENCE</scope>
    <source>
        <strain evidence="5">CHK195-4489</strain>
    </source>
</reference>
<dbReference type="GO" id="GO:0008173">
    <property type="term" value="F:RNA methyltransferase activity"/>
    <property type="evidence" value="ECO:0007669"/>
    <property type="project" value="InterPro"/>
</dbReference>
<dbReference type="InterPro" id="IPR001537">
    <property type="entry name" value="SpoU_MeTrfase"/>
</dbReference>
<dbReference type="GO" id="GO:0003723">
    <property type="term" value="F:RNA binding"/>
    <property type="evidence" value="ECO:0007669"/>
    <property type="project" value="InterPro"/>
</dbReference>
<dbReference type="Gene3D" id="3.40.1280.10">
    <property type="match status" value="1"/>
</dbReference>
<evidence type="ECO:0000313" key="5">
    <source>
        <dbReference type="EMBL" id="HIU29096.1"/>
    </source>
</evidence>
<evidence type="ECO:0000256" key="3">
    <source>
        <dbReference type="SAM" id="MobiDB-lite"/>
    </source>
</evidence>
<dbReference type="Pfam" id="PF00588">
    <property type="entry name" value="SpoU_methylase"/>
    <property type="match status" value="1"/>
</dbReference>
<proteinExistence type="predicted"/>
<dbReference type="InterPro" id="IPR029028">
    <property type="entry name" value="Alpha/beta_knot_MTases"/>
</dbReference>
<dbReference type="InterPro" id="IPR029026">
    <property type="entry name" value="tRNA_m1G_MTases_N"/>
</dbReference>
<feature type="region of interest" description="Disordered" evidence="3">
    <location>
        <begin position="1"/>
        <end position="22"/>
    </location>
</feature>
<name>A0A9D1I6L9_9CLOT</name>
<sequence>MNEERRSTNIDDPMEQSPEAQYPRIKPYRKDFTYSYAEGVFPTIELIDHAPETVQRIIVSSKSARNSGVALLKEKCCAFGIPFREDDQTIARICPKGSVLAVGVFAKTKRSLDPAKHHAVFVNPSDMGNLGTLLRTAAAFGIFDAAVIEPAADYYDPKTIRASMGAFFRVRVHSYASFAEYAAEAGDREFYPFMLKGRDLDRYSPDTDSALLRPHSLIFGNESRGLDDSYLQIGTPLRIRHLDTVDSLNLTIAAGIAMQWHFQTFRG</sequence>
<dbReference type="CDD" id="cd18082">
    <property type="entry name" value="SpoU-like_family"/>
    <property type="match status" value="1"/>
</dbReference>
<protein>
    <submittedName>
        <fullName evidence="5">TrmH family RNA methyltransferase</fullName>
    </submittedName>
</protein>
<comment type="caution">
    <text evidence="5">The sequence shown here is derived from an EMBL/GenBank/DDBJ whole genome shotgun (WGS) entry which is preliminary data.</text>
</comment>
<dbReference type="AlphaFoldDB" id="A0A9D1I6L9"/>